<gene>
    <name evidence="1" type="ORF">CBQ26_09095</name>
</gene>
<dbReference type="AlphaFoldDB" id="A0A2D0A7X5"/>
<reference evidence="1 2" key="1">
    <citation type="submission" date="2017-05" db="EMBL/GenBank/DDBJ databases">
        <title>De novo genome assembly of Deniococcus indicus strain DR1.</title>
        <authorList>
            <person name="Chauhan D."/>
            <person name="Yennamalli R.M."/>
            <person name="Priyadarshini R."/>
        </authorList>
    </citation>
    <scope>NUCLEOTIDE SEQUENCE [LARGE SCALE GENOMIC DNA]</scope>
    <source>
        <strain evidence="1 2">DR1</strain>
    </source>
</reference>
<evidence type="ECO:0000313" key="2">
    <source>
        <dbReference type="Proteomes" id="UP000197208"/>
    </source>
</evidence>
<dbReference type="RefSeq" id="WP_088248311.1">
    <property type="nucleotide sequence ID" value="NZ_NHMK01000011.1"/>
</dbReference>
<keyword evidence="2" id="KW-1185">Reference proteome</keyword>
<organism evidence="1 2">
    <name type="scientific">Deinococcus indicus</name>
    <dbReference type="NCBI Taxonomy" id="223556"/>
    <lineage>
        <taxon>Bacteria</taxon>
        <taxon>Thermotogati</taxon>
        <taxon>Deinococcota</taxon>
        <taxon>Deinococci</taxon>
        <taxon>Deinococcales</taxon>
        <taxon>Deinococcaceae</taxon>
        <taxon>Deinococcus</taxon>
    </lineage>
</organism>
<dbReference type="EMBL" id="NHMK01000011">
    <property type="protein sequence ID" value="OWL96522.1"/>
    <property type="molecule type" value="Genomic_DNA"/>
</dbReference>
<protein>
    <submittedName>
        <fullName evidence="1">Uncharacterized protein</fullName>
    </submittedName>
</protein>
<comment type="caution">
    <text evidence="1">The sequence shown here is derived from an EMBL/GenBank/DDBJ whole genome shotgun (WGS) entry which is preliminary data.</text>
</comment>
<name>A0A2D0A7X5_9DEIO</name>
<proteinExistence type="predicted"/>
<evidence type="ECO:0000313" key="1">
    <source>
        <dbReference type="EMBL" id="OWL96522.1"/>
    </source>
</evidence>
<accession>A0A2D0A7X5</accession>
<sequence length="100" mass="11476">MKQLGLVLYLRDRAILAYHWSKYRDEDVDALLNPPEEDERAKRRGRGYRRFIRAYGLPDPTRVPVTAAQEFLVALKANRVPAWALNIAPLAEIKQEAGES</sequence>
<dbReference type="Proteomes" id="UP000197208">
    <property type="component" value="Unassembled WGS sequence"/>
</dbReference>